<dbReference type="Gene3D" id="3.40.50.300">
    <property type="entry name" value="P-loop containing nucleotide triphosphate hydrolases"/>
    <property type="match status" value="1"/>
</dbReference>
<organism evidence="9 10">
    <name type="scientific">Salarias fasciatus</name>
    <name type="common">Jewelled blenny</name>
    <name type="synonym">Blennius fasciatus</name>
    <dbReference type="NCBI Taxonomy" id="181472"/>
    <lineage>
        <taxon>Eukaryota</taxon>
        <taxon>Metazoa</taxon>
        <taxon>Chordata</taxon>
        <taxon>Craniata</taxon>
        <taxon>Vertebrata</taxon>
        <taxon>Euteleostomi</taxon>
        <taxon>Actinopterygii</taxon>
        <taxon>Neopterygii</taxon>
        <taxon>Teleostei</taxon>
        <taxon>Neoteleostei</taxon>
        <taxon>Acanthomorphata</taxon>
        <taxon>Ovalentaria</taxon>
        <taxon>Blenniimorphae</taxon>
        <taxon>Blenniiformes</taxon>
        <taxon>Blennioidei</taxon>
        <taxon>Blenniidae</taxon>
        <taxon>Salariinae</taxon>
        <taxon>Salarias</taxon>
    </lineage>
</organism>
<feature type="compositionally biased region" description="Polar residues" evidence="7">
    <location>
        <begin position="80"/>
        <end position="91"/>
    </location>
</feature>
<evidence type="ECO:0000256" key="6">
    <source>
        <dbReference type="ARBA" id="ARBA00022840"/>
    </source>
</evidence>
<evidence type="ECO:0000256" key="4">
    <source>
        <dbReference type="ARBA" id="ARBA00022737"/>
    </source>
</evidence>
<gene>
    <name evidence="9" type="primary">nlrc3l</name>
</gene>
<dbReference type="OMA" id="YGSMKSE"/>
<dbReference type="InParanoid" id="A0A672FTH3"/>
<evidence type="ECO:0000259" key="8">
    <source>
        <dbReference type="SMART" id="SM01288"/>
    </source>
</evidence>
<dbReference type="InterPro" id="IPR027417">
    <property type="entry name" value="P-loop_NTPase"/>
</dbReference>
<feature type="domain" description="FISNA" evidence="8">
    <location>
        <begin position="249"/>
        <end position="321"/>
    </location>
</feature>
<dbReference type="Proteomes" id="UP000472267">
    <property type="component" value="Chromosome 14"/>
</dbReference>
<reference evidence="9" key="1">
    <citation type="submission" date="2019-06" db="EMBL/GenBank/DDBJ databases">
        <authorList>
            <consortium name="Wellcome Sanger Institute Data Sharing"/>
        </authorList>
    </citation>
    <scope>NUCLEOTIDE SEQUENCE [LARGE SCALE GENOMIC DNA]</scope>
</reference>
<keyword evidence="10" id="KW-1185">Reference proteome</keyword>
<accession>A0A672FTH3</accession>
<evidence type="ECO:0000313" key="10">
    <source>
        <dbReference type="Proteomes" id="UP000472267"/>
    </source>
</evidence>
<evidence type="ECO:0000313" key="9">
    <source>
        <dbReference type="Ensembl" id="ENSSFAP00005009923.1"/>
    </source>
</evidence>
<dbReference type="GO" id="GO:0005737">
    <property type="term" value="C:cytoplasm"/>
    <property type="evidence" value="ECO:0007669"/>
    <property type="project" value="UniProtKB-SubCell"/>
</dbReference>
<feature type="compositionally biased region" description="Acidic residues" evidence="7">
    <location>
        <begin position="106"/>
        <end position="123"/>
    </location>
</feature>
<proteinExistence type="predicted"/>
<dbReference type="Pfam" id="PF17779">
    <property type="entry name" value="WHD_NOD2"/>
    <property type="match status" value="1"/>
</dbReference>
<dbReference type="Pfam" id="PF17776">
    <property type="entry name" value="NLRC4_HD2"/>
    <property type="match status" value="1"/>
</dbReference>
<protein>
    <submittedName>
        <fullName evidence="9">NACHT, LRR and PYD domains-containing protein 3-like</fullName>
    </submittedName>
</protein>
<keyword evidence="4" id="KW-0677">Repeat</keyword>
<dbReference type="Pfam" id="PF05729">
    <property type="entry name" value="NACHT"/>
    <property type="match status" value="1"/>
</dbReference>
<dbReference type="SMART" id="SM01288">
    <property type="entry name" value="FISNA"/>
    <property type="match status" value="1"/>
</dbReference>
<keyword evidence="6" id="KW-0067">ATP-binding</keyword>
<dbReference type="InterPro" id="IPR041075">
    <property type="entry name" value="NOD1/2_WH"/>
</dbReference>
<keyword evidence="5" id="KW-0547">Nucleotide-binding</keyword>
<dbReference type="InterPro" id="IPR007111">
    <property type="entry name" value="NACHT_NTPase"/>
</dbReference>
<evidence type="ECO:0000256" key="1">
    <source>
        <dbReference type="ARBA" id="ARBA00004496"/>
    </source>
</evidence>
<evidence type="ECO:0000256" key="7">
    <source>
        <dbReference type="SAM" id="MobiDB-lite"/>
    </source>
</evidence>
<evidence type="ECO:0000256" key="2">
    <source>
        <dbReference type="ARBA" id="ARBA00022490"/>
    </source>
</evidence>
<evidence type="ECO:0000256" key="3">
    <source>
        <dbReference type="ARBA" id="ARBA00022614"/>
    </source>
</evidence>
<dbReference type="InterPro" id="IPR051261">
    <property type="entry name" value="NLR"/>
</dbReference>
<reference evidence="9" key="2">
    <citation type="submission" date="2025-08" db="UniProtKB">
        <authorList>
            <consortium name="Ensembl"/>
        </authorList>
    </citation>
    <scope>IDENTIFICATION</scope>
</reference>
<evidence type="ECO:0000256" key="5">
    <source>
        <dbReference type="ARBA" id="ARBA00022741"/>
    </source>
</evidence>
<dbReference type="GO" id="GO:0005524">
    <property type="term" value="F:ATP binding"/>
    <property type="evidence" value="ECO:0007669"/>
    <property type="project" value="UniProtKB-KW"/>
</dbReference>
<reference evidence="9" key="3">
    <citation type="submission" date="2025-09" db="UniProtKB">
        <authorList>
            <consortium name="Ensembl"/>
        </authorList>
    </citation>
    <scope>IDENTIFICATION</scope>
</reference>
<dbReference type="OrthoDB" id="120976at2759"/>
<dbReference type="InterPro" id="IPR029495">
    <property type="entry name" value="NACHT-assoc"/>
</dbReference>
<name>A0A672FTH3_SALFA</name>
<keyword evidence="3" id="KW-0433">Leucine-rich repeat</keyword>
<feature type="compositionally biased region" description="Acidic residues" evidence="7">
    <location>
        <begin position="44"/>
        <end position="55"/>
    </location>
</feature>
<dbReference type="PANTHER" id="PTHR24106">
    <property type="entry name" value="NACHT, LRR AND CARD DOMAINS-CONTAINING"/>
    <property type="match status" value="1"/>
</dbReference>
<sequence length="778" mass="89268">MDPDNEAERSSVNSGSGDDEEDSAKFLRPPSSYGSMKSDSEKMEDTDEDAMEGPEEVAAVQPEISYQDGTGMQLIRSESPETLFTIATMQTKPPGAQVLETRSDESLEIPEEEDEEDDDDDDGLITNSPEPPEVVVPESSEQADENGQPGTLHPENDLPHIFKSIQSILSGLTSRQFYDFKTTFRQWEPKITREDVMDDDVLNFVDKTIEVLGRDESLLQTIRCLELVKNEEKAEELQNMCKRVLTRHSLRAYYRRKHCVIHEGVVRAGGQNMLRKIYMEPELSTDGRGGVDPSHELRNPPPPFYPLPSADTFVSVSNLFRLRKRDGTPVRTVVTTGLPGTGMSVSVAKFALDWAEEKANRDIQFVIKLSFPKLWGVRERKLIDTDKVSMMDVFQFWYPDYKQITYLENETESFLLIMDGFDCYRGSLDWENAPVVKDLHTKAHPDDLVVNIIRGDMFPGARKWILGRRAAVSQIPAKFIDILTEHQGFSDEVKDIYLMQQTHDEELGRKIVAYFRRLPALVRLARHPFVCWIVFAVYKQCYGYRDFGHRRPRLTLFYVSLMLVQMNRRLQFYYGQFQPMVTWSEDDKKLLLQMGKMALKMLEREVRVFSKEDLEPYHLDLTEVTVLSGMCTELPADGGRRRFCFIHYAFQEFLAALYVFLTFRLESKNVLESGIGVSSMLAFISQPKSPDSLLQCALARTLNSRLGHYDMFLRFLCGLLNVDVHDQQLCGYMYPHSIAKISGLKKAEHTLKKAIQNAPEDRLENLKECLREMTQEDS</sequence>
<comment type="subcellular location">
    <subcellularLocation>
        <location evidence="1">Cytoplasm</location>
    </subcellularLocation>
</comment>
<keyword evidence="2" id="KW-0963">Cytoplasm</keyword>
<dbReference type="Ensembl" id="ENSSFAT00005010376.1">
    <property type="protein sequence ID" value="ENSSFAP00005009923.1"/>
    <property type="gene ID" value="ENSSFAG00005005653.1"/>
</dbReference>
<dbReference type="AlphaFoldDB" id="A0A672FTH3"/>
<dbReference type="InterPro" id="IPR041267">
    <property type="entry name" value="NLRP_HD2"/>
</dbReference>
<feature type="region of interest" description="Disordered" evidence="7">
    <location>
        <begin position="1"/>
        <end position="158"/>
    </location>
</feature>